<dbReference type="PANTHER" id="PTHR42734">
    <property type="entry name" value="METAL TRANSPORT SYSTEM ATP-BINDING PROTEIN TM_0124-RELATED"/>
    <property type="match status" value="1"/>
</dbReference>
<evidence type="ECO:0000256" key="1">
    <source>
        <dbReference type="ARBA" id="ARBA00005417"/>
    </source>
</evidence>
<organism evidence="6 7">
    <name type="scientific">Sulfurospirillum barnesii (strain ATCC 700032 / DSM 10660 / SES-3)</name>
    <dbReference type="NCBI Taxonomy" id="760154"/>
    <lineage>
        <taxon>Bacteria</taxon>
        <taxon>Pseudomonadati</taxon>
        <taxon>Campylobacterota</taxon>
        <taxon>Epsilonproteobacteria</taxon>
        <taxon>Campylobacterales</taxon>
        <taxon>Sulfurospirillaceae</taxon>
        <taxon>Sulfurospirillum</taxon>
    </lineage>
</organism>
<accession>I3XU51</accession>
<dbReference type="RefSeq" id="WP_014768361.1">
    <property type="nucleotide sequence ID" value="NC_018002.1"/>
</dbReference>
<keyword evidence="3" id="KW-0547">Nucleotide-binding</keyword>
<dbReference type="KEGG" id="sba:Sulba_0148"/>
<protein>
    <submittedName>
        <fullName evidence="6">ATPase component of Mn/Zn ABC-type transporter</fullName>
    </submittedName>
</protein>
<dbReference type="PANTHER" id="PTHR42734:SF17">
    <property type="entry name" value="METAL TRANSPORT SYSTEM ATP-BINDING PROTEIN TM_0124-RELATED"/>
    <property type="match status" value="1"/>
</dbReference>
<dbReference type="PROSITE" id="PS00211">
    <property type="entry name" value="ABC_TRANSPORTER_1"/>
    <property type="match status" value="1"/>
</dbReference>
<evidence type="ECO:0000256" key="3">
    <source>
        <dbReference type="ARBA" id="ARBA00022741"/>
    </source>
</evidence>
<dbReference type="InterPro" id="IPR017871">
    <property type="entry name" value="ABC_transporter-like_CS"/>
</dbReference>
<feature type="domain" description="ABC transporter" evidence="5">
    <location>
        <begin position="5"/>
        <end position="242"/>
    </location>
</feature>
<dbReference type="GO" id="GO:0005524">
    <property type="term" value="F:ATP binding"/>
    <property type="evidence" value="ECO:0007669"/>
    <property type="project" value="UniProtKB-KW"/>
</dbReference>
<dbReference type="EMBL" id="CP003333">
    <property type="protein sequence ID" value="AFL67475.1"/>
    <property type="molecule type" value="Genomic_DNA"/>
</dbReference>
<name>I3XU51_SULBS</name>
<keyword evidence="2" id="KW-0813">Transport</keyword>
<evidence type="ECO:0000313" key="7">
    <source>
        <dbReference type="Proteomes" id="UP000006176"/>
    </source>
</evidence>
<evidence type="ECO:0000259" key="5">
    <source>
        <dbReference type="PROSITE" id="PS50893"/>
    </source>
</evidence>
<proteinExistence type="inferred from homology"/>
<dbReference type="STRING" id="760154.Sulba_0148"/>
<comment type="similarity">
    <text evidence="1">Belongs to the ABC transporter superfamily.</text>
</comment>
<evidence type="ECO:0000313" key="6">
    <source>
        <dbReference type="EMBL" id="AFL67475.1"/>
    </source>
</evidence>
<dbReference type="PATRIC" id="fig|760154.4.peg.144"/>
<dbReference type="AlphaFoldDB" id="I3XU51"/>
<evidence type="ECO:0000256" key="4">
    <source>
        <dbReference type="ARBA" id="ARBA00022840"/>
    </source>
</evidence>
<dbReference type="PROSITE" id="PS50893">
    <property type="entry name" value="ABC_TRANSPORTER_2"/>
    <property type="match status" value="1"/>
</dbReference>
<dbReference type="SMART" id="SM00382">
    <property type="entry name" value="AAA"/>
    <property type="match status" value="1"/>
</dbReference>
<dbReference type="eggNOG" id="COG1121">
    <property type="taxonomic scope" value="Bacteria"/>
</dbReference>
<keyword evidence="4" id="KW-0067">ATP-binding</keyword>
<dbReference type="InterPro" id="IPR003439">
    <property type="entry name" value="ABC_transporter-like_ATP-bd"/>
</dbReference>
<dbReference type="HOGENOM" id="CLU_000604_1_11_7"/>
<sequence length="254" mass="28510">MQNDISINHLFFNYDGATVLEDINLQYNRTEFLAIIGPNGGGKSTLLKLIIGLLEPSLGEILLFGKKPLHVSHEIAYVPQDTIANKDFPIKVLDVVLMGRLSKSKFFAPYSKEDYTIAYEMLEKVGMKGFENQKINTLSGGQRQRVFIARALACDAKIIFLDEPTASIDTAGQMSMFQLLKTLNENVGIVIISHDINVALHYASKVAHVNKILYLHDLCDTQATETLKKTNSHFCPIELIHSRQCHHTHKELLC</sequence>
<dbReference type="Proteomes" id="UP000006176">
    <property type="component" value="Chromosome"/>
</dbReference>
<dbReference type="Gene3D" id="3.40.50.300">
    <property type="entry name" value="P-loop containing nucleotide triphosphate hydrolases"/>
    <property type="match status" value="1"/>
</dbReference>
<dbReference type="InterPro" id="IPR003593">
    <property type="entry name" value="AAA+_ATPase"/>
</dbReference>
<dbReference type="FunFam" id="3.40.50.300:FF:000134">
    <property type="entry name" value="Iron-enterobactin ABC transporter ATP-binding protein"/>
    <property type="match status" value="1"/>
</dbReference>
<keyword evidence="7" id="KW-1185">Reference proteome</keyword>
<dbReference type="InterPro" id="IPR027417">
    <property type="entry name" value="P-loop_NTPase"/>
</dbReference>
<dbReference type="InterPro" id="IPR050153">
    <property type="entry name" value="Metal_Ion_Import_ABC"/>
</dbReference>
<reference evidence="6 7" key="1">
    <citation type="submission" date="2012-06" db="EMBL/GenBank/DDBJ databases">
        <title>Complete sequence of Sulfurospirillum barnesii SES-3.</title>
        <authorList>
            <consortium name="US DOE Joint Genome Institute"/>
            <person name="Lucas S."/>
            <person name="Han J."/>
            <person name="Lapidus A."/>
            <person name="Cheng J.-F."/>
            <person name="Goodwin L."/>
            <person name="Pitluck S."/>
            <person name="Peters L."/>
            <person name="Ovchinnikova G."/>
            <person name="Lu M."/>
            <person name="Detter J.C."/>
            <person name="Han C."/>
            <person name="Tapia R."/>
            <person name="Land M."/>
            <person name="Hauser L."/>
            <person name="Kyrpides N."/>
            <person name="Ivanova N."/>
            <person name="Pagani I."/>
            <person name="Stolz J."/>
            <person name="Arkin A."/>
            <person name="Dehal P."/>
            <person name="Oremland R."/>
            <person name="Saltikov C."/>
            <person name="Basu P."/>
            <person name="Hollibaugh J."/>
            <person name="Newman D."/>
            <person name="Stolyar S."/>
            <person name="Hazen T."/>
            <person name="Woyke T."/>
        </authorList>
    </citation>
    <scope>NUCLEOTIDE SEQUENCE [LARGE SCALE GENOMIC DNA]</scope>
    <source>
        <strain evidence="7">ATCC 700032 / DSM 10660 / SES-3</strain>
    </source>
</reference>
<dbReference type="Pfam" id="PF00005">
    <property type="entry name" value="ABC_tran"/>
    <property type="match status" value="1"/>
</dbReference>
<dbReference type="CDD" id="cd03235">
    <property type="entry name" value="ABC_Metallic_Cations"/>
    <property type="match status" value="1"/>
</dbReference>
<dbReference type="OrthoDB" id="9806726at2"/>
<gene>
    <name evidence="6" type="ordered locus">Sulba_0148</name>
</gene>
<dbReference type="SUPFAM" id="SSF52540">
    <property type="entry name" value="P-loop containing nucleoside triphosphate hydrolases"/>
    <property type="match status" value="1"/>
</dbReference>
<dbReference type="GO" id="GO:0016887">
    <property type="term" value="F:ATP hydrolysis activity"/>
    <property type="evidence" value="ECO:0007669"/>
    <property type="project" value="InterPro"/>
</dbReference>
<evidence type="ECO:0000256" key="2">
    <source>
        <dbReference type="ARBA" id="ARBA00022448"/>
    </source>
</evidence>